<feature type="signal peptide" evidence="4">
    <location>
        <begin position="1"/>
        <end position="28"/>
    </location>
</feature>
<keyword evidence="4" id="KW-0732">Signal</keyword>
<feature type="transmembrane region" description="Helical" evidence="3">
    <location>
        <begin position="1511"/>
        <end position="1531"/>
    </location>
</feature>
<evidence type="ECO:0000256" key="1">
    <source>
        <dbReference type="SAM" id="Coils"/>
    </source>
</evidence>
<accession>A0A4R2KVS2</accession>
<evidence type="ECO:0000259" key="5">
    <source>
        <dbReference type="Pfam" id="PF02514"/>
    </source>
</evidence>
<keyword evidence="7" id="KW-1185">Reference proteome</keyword>
<feature type="region of interest" description="Disordered" evidence="2">
    <location>
        <begin position="1467"/>
        <end position="1489"/>
    </location>
</feature>
<feature type="compositionally biased region" description="Basic and acidic residues" evidence="2">
    <location>
        <begin position="1383"/>
        <end position="1394"/>
    </location>
</feature>
<evidence type="ECO:0000313" key="6">
    <source>
        <dbReference type="EMBL" id="TCO76927.1"/>
    </source>
</evidence>
<feature type="compositionally biased region" description="Polar residues" evidence="2">
    <location>
        <begin position="1422"/>
        <end position="1432"/>
    </location>
</feature>
<protein>
    <submittedName>
        <fullName evidence="6">Cobaltochelatase CobN</fullName>
    </submittedName>
</protein>
<feature type="chain" id="PRO_5020868203" evidence="4">
    <location>
        <begin position="29"/>
        <end position="1536"/>
    </location>
</feature>
<dbReference type="EMBL" id="SLWV01000007">
    <property type="protein sequence ID" value="TCO76927.1"/>
    <property type="molecule type" value="Genomic_DNA"/>
</dbReference>
<dbReference type="PANTHER" id="PTHR44119:SF4">
    <property type="entry name" value="AEROBIC COBALTOCHELATASE SUBUNIT COBN"/>
    <property type="match status" value="1"/>
</dbReference>
<evidence type="ECO:0000256" key="4">
    <source>
        <dbReference type="SAM" id="SignalP"/>
    </source>
</evidence>
<organism evidence="6 7">
    <name type="scientific">Marinisporobacter balticus</name>
    <dbReference type="NCBI Taxonomy" id="2018667"/>
    <lineage>
        <taxon>Bacteria</taxon>
        <taxon>Bacillati</taxon>
        <taxon>Bacillota</taxon>
        <taxon>Clostridia</taxon>
        <taxon>Peptostreptococcales</taxon>
        <taxon>Thermotaleaceae</taxon>
        <taxon>Marinisporobacter</taxon>
    </lineage>
</organism>
<gene>
    <name evidence="6" type="ORF">EV214_10784</name>
</gene>
<evidence type="ECO:0000256" key="3">
    <source>
        <dbReference type="SAM" id="Phobius"/>
    </source>
</evidence>
<keyword evidence="1" id="KW-0175">Coiled coil</keyword>
<sequence length="1536" mass="172181">MKRSYKSFISFMILFTMILGMSTPFACAQGATKVVLILGSDSYIASIAQAYGELKDEYPLDLKIISTTNADGSEVREDLKDANIALLEMIGSQGIDVLGPVIKDVGTSSPMYITRSSDFSSEYPNLDYSKDEELKSYFVNGGVENMKRLLLYLAKIGGMEVNESIKTVTMPDRFIYHPDAEKISLDADNFYRTMQEAFQNDPSNIGLITNDVHHTVCQTVYGAVYEENLNLLQELVKENVVDAVYEKDWEDLLASFENSDDFLKTVTDAVYENGDLSKTARTIDAAYHALKSQKSVTADDLYNLIMHQLKGTEDTVRVEKIKQSILKEPTMPGAFQNLKAYKAWYKISNHQKENEPWIGISTYNSAFKNDDIEMYKALLKELEENNANVILSFTDSKREELIKEFYIENNQCNIDVYIAGLGFNFSSAELEKVEKAVELFKTLNIPIITPVYSSDLDDWENNPAGISKELYWQVVLPELEGRIEPIFMGGTKEVGKDPITGAAILKKAPIDYNIKRLSGRVLSWANLRNKENEEKKIALVYYNHDGGKDGIKASYLNVIESAENILEALKQEGYTIDGNTDAKSLEEMIQRQGRNVGSWAPGEMEKLLQEDVLTIPVGEYIKWYEKLPQSLKDAVEKEWGPAPGNVMVVDGKMIIPGMKMGNVFVGPQPMRGWGDDPSKIAHSGTVPPPHQYIAFYFWLQNEFKADAVIHLGTHGTLEWLPGKSVGMGEKDWPDQLIGNMVNINPYIMNNPGEGTQAKRRGYAVIIDHLTPPMIQPELYGDLVELQNLVVSYLDEMKKNNEKRALELQKQIVGMVKANHIDQEINLSLETNFYESAEELHEYLEELATELMPYGLHTLGISPKGDLFDQMVDSIIAYDKSRESDRENIERNLGMASQEILNLICALNGEYIEPGPSRDPIRVPDAMPTGRNFATFDPRQIPDKAAWETGKKAADDLLERYKQETGKYPDSVGVVLWAIETMRTNGESVGMILRLIGTEPVWNTKGNVSAVKITPIEELGRPRVDAVVSISGLFRDTFSNTAEVLDEAFRQVAKLDESHDQNHIKKHYDQIFDQLKEKGVSEEEADALAGARIFGDAPGTYGTGVSTLAETTSAWETQEDLVDTYMNRMSYIYGKGIYGKEAKDVFKEVLKNVDVVTQIRDSLWGTMDNDDVAQYLGGLRLAAKAASGKDIKTFIINTRQAGDPKIQSLSEFIATELRTRILNPKWLEGMLKEGYAGSAEIAKHIGNMFLMDATLDAIDDYQWKNVADTIILDEKIRAQLDPYMIQSIIGWQMEAARRDMWKADEETMKKIADVYIKNAVEYGVVCCHHTCGNVKVNELAASFSTLDQDTMKKFESIFKDATNKDIDIDTSKDQQVPSSSSSSSKDKQKQEEVKKEIKIEDISQVKEEVKDVPKENIKEEIQKQQSPLSTTEPVKQEATPVQKGVAKENIDQSVNTTVVGANQKIEKATGQSSVGNKKEAVKEENQEEAQETAVKAYEIEKKEPKKGGNNGVALPAIGIGLGFVGLVIRGYMRRKKY</sequence>
<feature type="domain" description="CobN/magnesium chelatase" evidence="5">
    <location>
        <begin position="300"/>
        <end position="889"/>
    </location>
</feature>
<comment type="caution">
    <text evidence="6">The sequence shown here is derived from an EMBL/GenBank/DDBJ whole genome shotgun (WGS) entry which is preliminary data.</text>
</comment>
<keyword evidence="3" id="KW-1133">Transmembrane helix</keyword>
<reference evidence="6 7" key="1">
    <citation type="submission" date="2019-03" db="EMBL/GenBank/DDBJ databases">
        <title>Genomic Encyclopedia of Type Strains, Phase IV (KMG-IV): sequencing the most valuable type-strain genomes for metagenomic binning, comparative biology and taxonomic classification.</title>
        <authorList>
            <person name="Goeker M."/>
        </authorList>
    </citation>
    <scope>NUCLEOTIDE SEQUENCE [LARGE SCALE GENOMIC DNA]</scope>
    <source>
        <strain evidence="6 7">DSM 102940</strain>
    </source>
</reference>
<dbReference type="PANTHER" id="PTHR44119">
    <property type="entry name" value="MAGNESIUM-CHELATASE SUBUNIT CHLH, CHLOROPLASTIC"/>
    <property type="match status" value="1"/>
</dbReference>
<dbReference type="Pfam" id="PF02514">
    <property type="entry name" value="CobN-Mg_chel"/>
    <property type="match status" value="1"/>
</dbReference>
<dbReference type="InterPro" id="IPR003672">
    <property type="entry name" value="CobN/Mg_chltase"/>
</dbReference>
<feature type="coiled-coil region" evidence="1">
    <location>
        <begin position="365"/>
        <end position="392"/>
    </location>
</feature>
<evidence type="ECO:0000313" key="7">
    <source>
        <dbReference type="Proteomes" id="UP000294919"/>
    </source>
</evidence>
<name>A0A4R2KVS2_9FIRM</name>
<dbReference type="Proteomes" id="UP000294919">
    <property type="component" value="Unassembled WGS sequence"/>
</dbReference>
<keyword evidence="3" id="KW-0472">Membrane</keyword>
<proteinExistence type="predicted"/>
<feature type="region of interest" description="Disordered" evidence="2">
    <location>
        <begin position="1367"/>
        <end position="1394"/>
    </location>
</feature>
<feature type="compositionally biased region" description="Low complexity" evidence="2">
    <location>
        <begin position="1372"/>
        <end position="1382"/>
    </location>
</feature>
<keyword evidence="3" id="KW-0812">Transmembrane</keyword>
<feature type="region of interest" description="Disordered" evidence="2">
    <location>
        <begin position="1415"/>
        <end position="1444"/>
    </location>
</feature>
<evidence type="ECO:0000256" key="2">
    <source>
        <dbReference type="SAM" id="MobiDB-lite"/>
    </source>
</evidence>
<dbReference type="CDD" id="cd10150">
    <property type="entry name" value="CobN_like"/>
    <property type="match status" value="1"/>
</dbReference>
<dbReference type="RefSeq" id="WP_132244235.1">
    <property type="nucleotide sequence ID" value="NZ_SLWV01000007.1"/>
</dbReference>
<dbReference type="OrthoDB" id="9757976at2"/>